<evidence type="ECO:0000259" key="9">
    <source>
        <dbReference type="PROSITE" id="PS51831"/>
    </source>
</evidence>
<feature type="domain" description="TGS" evidence="10">
    <location>
        <begin position="610"/>
        <end position="671"/>
    </location>
</feature>
<feature type="compositionally biased region" description="Polar residues" evidence="7">
    <location>
        <begin position="75"/>
        <end position="87"/>
    </location>
</feature>
<name>A0AAD9D6N8_9STRA</name>
<comment type="similarity">
    <text evidence="1">Belongs to the RelA/SpoT family.</text>
</comment>
<dbReference type="CDD" id="cd00077">
    <property type="entry name" value="HDc"/>
    <property type="match status" value="1"/>
</dbReference>
<evidence type="ECO:0000256" key="3">
    <source>
        <dbReference type="ARBA" id="ARBA00025704"/>
    </source>
</evidence>
<feature type="domain" description="HD" evidence="9">
    <location>
        <begin position="265"/>
        <end position="364"/>
    </location>
</feature>
<dbReference type="AlphaFoldDB" id="A0AAD9D6N8"/>
<sequence length="957" mass="106782">MLGLQFLDLDHTRTGLITSTGICNFLTTQRLGLGVGDSLPPLALEAEGEEVSDSSSDAEGEGWGYSRPKIKDFDSTQQHSNNGNDASRLSESIVGVEIDLAILASTSWAFEFAPPSTHVAFGFRARIAPSMRGKQLCLSSNTLEMDRTRNNSSYEDSLESSVIDMEERNDNNGVAFISSGTRDDEHEACTIGDDDDEHDDEIEELFKSLLHKVGKYNAEAVTLSYQDADNNNNHNNTQPISMLRQAFNIAREAHKNQCRKSGEPYISHPLNVAHIIADMELDLASLLTALLHDTVEDTNVTLGDIEEMFGGEISQCVDGVTKIAKIAFTSYEEQQSENYRKLILAMSKDIRVVLVKLADRLHNMRTLQYMPKEKQQRIARETMEIYAPLAHRLGIYTVKTELEDLCFRYLKPKKCEALEQQIKVAEVELKQYDEEVVVILERLMQEAGLGIDSSLLVKGRTKGLWSIYNKMKRQDIELDDVHDVIGFRIILEDVASCYQALGVVHANFKPVPGRIKDLIALPKPNGYQSLHTTVIGPRGKRVEIQIRTKEMDEVAESGIAAHWIYKQGGGGRSSKDSNQFAWLRQLVDDVVQQSDPKEVLQSVKEDLFAKEVLVFSPTGELYPLARGSSVLDFAYKVHSDLGGHCTGAKVNGRIASIRYLLQNGDVVHIMTSKTQTPKREWLKHVRTSKAKSRIRAWLKRYQKENSAIMGKKQIEEGLEKYSKGDDAGKKEYQRKLDHLLTTFKLRDENHLFTALGYGQVSLKNVMTEIFGSAAITTVNNDRSDSATRNDRDSQVLKNKSQSVLSDLPSSNSNGIVVGRERNILLSFCRNCSPLRGDNIKGVITKGKGIKVHRTGCKYLSESDDTLVVDVTWDKSVKNVNLRPVQLQVICSDSPGVLADMSRAITSLGMNIGNVSVKKIKNGRGLARFEVMLGNLDELDKLIVQLGQEEGVISVSRR</sequence>
<dbReference type="Pfam" id="PF02824">
    <property type="entry name" value="TGS"/>
    <property type="match status" value="1"/>
</dbReference>
<dbReference type="SMART" id="SM00954">
    <property type="entry name" value="RelA_SpoT"/>
    <property type="match status" value="1"/>
</dbReference>
<dbReference type="Gene3D" id="3.30.460.10">
    <property type="entry name" value="Beta Polymerase, domain 2"/>
    <property type="match status" value="1"/>
</dbReference>
<accession>A0AAD9D6N8</accession>
<dbReference type="InterPro" id="IPR007685">
    <property type="entry name" value="RelA_SpoT"/>
</dbReference>
<dbReference type="EMBL" id="JATAAI010000036">
    <property type="protein sequence ID" value="KAK1734865.1"/>
    <property type="molecule type" value="Genomic_DNA"/>
</dbReference>
<dbReference type="InterPro" id="IPR012675">
    <property type="entry name" value="Beta-grasp_dom_sf"/>
</dbReference>
<feature type="compositionally biased region" description="Basic and acidic residues" evidence="7">
    <location>
        <begin position="781"/>
        <end position="794"/>
    </location>
</feature>
<evidence type="ECO:0000256" key="5">
    <source>
        <dbReference type="ARBA" id="ARBA00075768"/>
    </source>
</evidence>
<gene>
    <name evidence="11" type="ORF">QTG54_014325</name>
</gene>
<dbReference type="SUPFAM" id="SSF55021">
    <property type="entry name" value="ACT-like"/>
    <property type="match status" value="1"/>
</dbReference>
<dbReference type="PROSITE" id="PS51831">
    <property type="entry name" value="HD"/>
    <property type="match status" value="1"/>
</dbReference>
<dbReference type="CDD" id="cd05399">
    <property type="entry name" value="NT_Rel-Spo_like"/>
    <property type="match status" value="1"/>
</dbReference>
<dbReference type="FunFam" id="3.30.460.10:FF:000001">
    <property type="entry name" value="GTP pyrophosphokinase RelA"/>
    <property type="match status" value="1"/>
</dbReference>
<proteinExistence type="inferred from homology"/>
<feature type="compositionally biased region" description="Acidic residues" evidence="7">
    <location>
        <begin position="46"/>
        <end position="60"/>
    </location>
</feature>
<comment type="caution">
    <text evidence="11">The sequence shown here is derived from an EMBL/GenBank/DDBJ whole genome shotgun (WGS) entry which is preliminary data.</text>
</comment>
<dbReference type="Pfam" id="PF04607">
    <property type="entry name" value="RelA_SpoT"/>
    <property type="match status" value="1"/>
</dbReference>
<dbReference type="Proteomes" id="UP001224775">
    <property type="component" value="Unassembled WGS sequence"/>
</dbReference>
<reference evidence="11" key="1">
    <citation type="submission" date="2023-06" db="EMBL/GenBank/DDBJ databases">
        <title>Survivors Of The Sea: Transcriptome response of Skeletonema marinoi to long-term dormancy.</title>
        <authorList>
            <person name="Pinder M.I.M."/>
            <person name="Kourtchenko O."/>
            <person name="Robertson E.K."/>
            <person name="Larsson T."/>
            <person name="Maumus F."/>
            <person name="Osuna-Cruz C.M."/>
            <person name="Vancaester E."/>
            <person name="Stenow R."/>
            <person name="Vandepoele K."/>
            <person name="Ploug H."/>
            <person name="Bruchert V."/>
            <person name="Godhe A."/>
            <person name="Topel M."/>
        </authorList>
    </citation>
    <scope>NUCLEOTIDE SEQUENCE</scope>
    <source>
        <strain evidence="11">R05AC</strain>
    </source>
</reference>
<comment type="pathway">
    <text evidence="3">Purine metabolism.</text>
</comment>
<dbReference type="PANTHER" id="PTHR21262">
    <property type="entry name" value="GUANOSINE-3',5'-BIS DIPHOSPHATE 3'-PYROPHOSPHOHYDROLASE"/>
    <property type="match status" value="1"/>
</dbReference>
<dbReference type="InterPro" id="IPR045600">
    <property type="entry name" value="RelA/SpoT_AH_RIS"/>
</dbReference>
<keyword evidence="12" id="KW-1185">Reference proteome</keyword>
<evidence type="ECO:0000256" key="7">
    <source>
        <dbReference type="SAM" id="MobiDB-lite"/>
    </source>
</evidence>
<evidence type="ECO:0000256" key="4">
    <source>
        <dbReference type="ARBA" id="ARBA00070102"/>
    </source>
</evidence>
<dbReference type="GO" id="GO:0016787">
    <property type="term" value="F:hydrolase activity"/>
    <property type="evidence" value="ECO:0007669"/>
    <property type="project" value="UniProtKB-KW"/>
</dbReference>
<dbReference type="CDD" id="cd01668">
    <property type="entry name" value="TGS_RSH"/>
    <property type="match status" value="1"/>
</dbReference>
<organism evidence="11 12">
    <name type="scientific">Skeletonema marinoi</name>
    <dbReference type="NCBI Taxonomy" id="267567"/>
    <lineage>
        <taxon>Eukaryota</taxon>
        <taxon>Sar</taxon>
        <taxon>Stramenopiles</taxon>
        <taxon>Ochrophyta</taxon>
        <taxon>Bacillariophyta</taxon>
        <taxon>Coscinodiscophyceae</taxon>
        <taxon>Thalassiosirophycidae</taxon>
        <taxon>Thalassiosirales</taxon>
        <taxon>Skeletonemataceae</taxon>
        <taxon>Skeletonema</taxon>
        <taxon>Skeletonema marinoi-dohrnii complex</taxon>
    </lineage>
</organism>
<dbReference type="PROSITE" id="PS51880">
    <property type="entry name" value="TGS"/>
    <property type="match status" value="1"/>
</dbReference>
<dbReference type="PROSITE" id="PS51671">
    <property type="entry name" value="ACT"/>
    <property type="match status" value="1"/>
</dbReference>
<dbReference type="Gene3D" id="1.10.3210.10">
    <property type="entry name" value="Hypothetical protein af1432"/>
    <property type="match status" value="1"/>
</dbReference>
<protein>
    <recommendedName>
        <fullName evidence="4">Putative GTP diphosphokinase RSH1, chloroplastic</fullName>
        <ecNumber evidence="2">2.7.6.5</ecNumber>
    </recommendedName>
    <alternativeName>
        <fullName evidence="5">RelA/SpoT homolog 1</fullName>
    </alternativeName>
    <alternativeName>
        <fullName evidence="6">ppGpp synthetase RSH1</fullName>
    </alternativeName>
</protein>
<dbReference type="InterPro" id="IPR004811">
    <property type="entry name" value="RelA/Spo_fam"/>
</dbReference>
<feature type="compositionally biased region" description="Polar residues" evidence="7">
    <location>
        <begin position="795"/>
        <end position="805"/>
    </location>
</feature>
<feature type="region of interest" description="Disordered" evidence="7">
    <location>
        <begin position="45"/>
        <end position="87"/>
    </location>
</feature>
<dbReference type="InterPro" id="IPR004095">
    <property type="entry name" value="TGS"/>
</dbReference>
<dbReference type="InterPro" id="IPR033655">
    <property type="entry name" value="TGS_RelA/SpoT"/>
</dbReference>
<keyword evidence="11" id="KW-0378">Hydrolase</keyword>
<dbReference type="Pfam" id="PF13291">
    <property type="entry name" value="ACT_4"/>
    <property type="match status" value="1"/>
</dbReference>
<feature type="region of interest" description="Disordered" evidence="7">
    <location>
        <begin position="781"/>
        <end position="805"/>
    </location>
</feature>
<dbReference type="Pfam" id="PF19296">
    <property type="entry name" value="RelA_AH_RIS"/>
    <property type="match status" value="1"/>
</dbReference>
<dbReference type="NCBIfam" id="TIGR00691">
    <property type="entry name" value="spoT_relA"/>
    <property type="match status" value="1"/>
</dbReference>
<evidence type="ECO:0000256" key="1">
    <source>
        <dbReference type="ARBA" id="ARBA00007476"/>
    </source>
</evidence>
<evidence type="ECO:0000259" key="10">
    <source>
        <dbReference type="PROSITE" id="PS51880"/>
    </source>
</evidence>
<evidence type="ECO:0000256" key="6">
    <source>
        <dbReference type="ARBA" id="ARBA00082153"/>
    </source>
</evidence>
<dbReference type="FunFam" id="3.10.20.30:FF:000002">
    <property type="entry name" value="GTP pyrophosphokinase (RelA/SpoT)"/>
    <property type="match status" value="1"/>
</dbReference>
<dbReference type="InterPro" id="IPR043519">
    <property type="entry name" value="NT_sf"/>
</dbReference>
<dbReference type="InterPro" id="IPR045865">
    <property type="entry name" value="ACT-like_dom_sf"/>
</dbReference>
<dbReference type="PANTHER" id="PTHR21262:SF31">
    <property type="entry name" value="GTP PYROPHOSPHOKINASE"/>
    <property type="match status" value="1"/>
</dbReference>
<dbReference type="SUPFAM" id="SSF81271">
    <property type="entry name" value="TGS-like"/>
    <property type="match status" value="1"/>
</dbReference>
<evidence type="ECO:0000313" key="12">
    <source>
        <dbReference type="Proteomes" id="UP001224775"/>
    </source>
</evidence>
<dbReference type="SUPFAM" id="SSF81301">
    <property type="entry name" value="Nucleotidyltransferase"/>
    <property type="match status" value="1"/>
</dbReference>
<dbReference type="InterPro" id="IPR006674">
    <property type="entry name" value="HD_domain"/>
</dbReference>
<dbReference type="SUPFAM" id="SSF109604">
    <property type="entry name" value="HD-domain/PDEase-like"/>
    <property type="match status" value="1"/>
</dbReference>
<dbReference type="GO" id="GO:0015969">
    <property type="term" value="P:guanosine tetraphosphate metabolic process"/>
    <property type="evidence" value="ECO:0007669"/>
    <property type="project" value="InterPro"/>
</dbReference>
<dbReference type="Gene3D" id="3.10.20.30">
    <property type="match status" value="1"/>
</dbReference>
<dbReference type="GO" id="GO:0008728">
    <property type="term" value="F:GTP diphosphokinase activity"/>
    <property type="evidence" value="ECO:0007669"/>
    <property type="project" value="UniProtKB-EC"/>
</dbReference>
<evidence type="ECO:0000256" key="2">
    <source>
        <dbReference type="ARBA" id="ARBA00013251"/>
    </source>
</evidence>
<dbReference type="SMART" id="SM00471">
    <property type="entry name" value="HDc"/>
    <property type="match status" value="1"/>
</dbReference>
<dbReference type="Gene3D" id="3.30.70.260">
    <property type="match status" value="1"/>
</dbReference>
<evidence type="ECO:0000259" key="8">
    <source>
        <dbReference type="PROSITE" id="PS51671"/>
    </source>
</evidence>
<dbReference type="Pfam" id="PF13328">
    <property type="entry name" value="HD_4"/>
    <property type="match status" value="1"/>
</dbReference>
<evidence type="ECO:0000313" key="11">
    <source>
        <dbReference type="EMBL" id="KAK1734865.1"/>
    </source>
</evidence>
<dbReference type="CDD" id="cd04876">
    <property type="entry name" value="ACT_RelA-SpoT"/>
    <property type="match status" value="1"/>
</dbReference>
<dbReference type="InterPro" id="IPR003607">
    <property type="entry name" value="HD/PDEase_dom"/>
</dbReference>
<dbReference type="FunFam" id="1.10.3210.10:FF:000001">
    <property type="entry name" value="GTP pyrophosphokinase RelA"/>
    <property type="match status" value="1"/>
</dbReference>
<dbReference type="InterPro" id="IPR012676">
    <property type="entry name" value="TGS-like"/>
</dbReference>
<dbReference type="EC" id="2.7.6.5" evidence="2"/>
<feature type="domain" description="ACT" evidence="8">
    <location>
        <begin position="885"/>
        <end position="957"/>
    </location>
</feature>
<dbReference type="InterPro" id="IPR002912">
    <property type="entry name" value="ACT_dom"/>
</dbReference>